<sequence length="1197" mass="133614">MPPTRRTPRRGGWKPRNPRILIEPDTTFFAAIDLLNGLSGLCAVGSVDLEVPRRPAPGMEAPDGWNWLEPPPIRFPKHSIADNLVQLASLRVLRCTYKMIGDSTARVRVYLLPDDVGRRVVPRDNREIGKFRREVLCALDSSKTGWQGLKVKVHEPLVAPGDAHLSLFYLFNTLDSPNPNPKAEWVKDRNTTDLMNRVLRKPIAGMKNPLYGYQKKTVAMMIQRELAPENTQDTRFRCYTGPQGQEYYLDLETAEMLIEPRKYEDVRGGILAEDTGTGKTFICLALILATKYQYSFIPEEYEEQPRLRESPPSLSDLAVAAIWKHSLGWGEFKDDLGAVNVAKLRAAHAFYEVPPPPKSRSKRYSPIDAKERIHLGTGTIVVCPPNLVDQWKREISIHVEEKALKTLVLVRSSEEIPPVSELLEYDLIIIARPRFDMEEREGRDKAGRRESGGKPLICRCPYKGATRIADCVCFDRDAVYKSPLMSVRWKRLIVDEGHSMASSSSLMNRGVCVAQRLPVERRWIVSATPVTGLLGISSGMNIGETAEALEARREQELEERRVAQTNEANDLEKLGRIVCDFLRVRPWALPSKGQSNEHASWKVYISKGFMQRQPGSTDCVRSILQRIMIRHRLKDIEKDINLPPLYHTPVYLEPGFFERLSMNLFLGGLASNAVASERVDKDYMFHPKNRGPLRELTNNLLKRSGFYWMGHSSADVQLMVSVSQKCLTDPTKHHSKQDRGLLESAIESGLRALGNPVWNACIRNSEMAYSVLHFPESIAAEWALVKGSGNPYPIGGKSVQDVQRYVNAHAYDPKLVSKLGDKAGVAAADAYLTGNTRRDGKSKTASTVVGQQNTEARSANGAETKSNIKSILKRCTTPVSSVPKDSPLAKTEVIGTASRKLTYLLDKVLEHHETEKILIFYESEDVAFYIAQGLEIIGVEYLGYQKNLPSHEKAKYLVTFQFSQMFRVFLMDLSQAAFGLNISAASRVFFVNPVWQPSVEHQALARAHRIGQKRPVYAETLILDHTIEREMWDRRQGMTVAELDLSKGAAANDSKMRDIISNTKFLKTDDAEGGVNSNGNPSTSISSDRFSNLKSPQTLLGPGKHGGVYSHEGLDDKLRKTYRAPRDRAPSLAPTSPACLGSDSDEEIVSDLRVATPPKRRASVASSGAGSSDRKRRRSSNSSSGSAAAVRKAVRFG</sequence>
<evidence type="ECO:0000256" key="2">
    <source>
        <dbReference type="ARBA" id="ARBA00022801"/>
    </source>
</evidence>
<keyword evidence="1" id="KW-0547">Nucleotide-binding</keyword>
<evidence type="ECO:0000313" key="7">
    <source>
        <dbReference type="EMBL" id="CUS14958.1"/>
    </source>
</evidence>
<name>A0A292Q7N9_9PEZI</name>
<keyword evidence="3" id="KW-0067">ATP-binding</keyword>
<keyword evidence="8" id="KW-1185">Reference proteome</keyword>
<dbReference type="InterPro" id="IPR000330">
    <property type="entry name" value="SNF2_N"/>
</dbReference>
<feature type="region of interest" description="Disordered" evidence="5">
    <location>
        <begin position="1069"/>
        <end position="1197"/>
    </location>
</feature>
<dbReference type="InterPro" id="IPR001650">
    <property type="entry name" value="Helicase_C-like"/>
</dbReference>
<dbReference type="CDD" id="cd18008">
    <property type="entry name" value="DEXDc_SHPRH-like"/>
    <property type="match status" value="1"/>
</dbReference>
<evidence type="ECO:0000313" key="8">
    <source>
        <dbReference type="Proteomes" id="UP001412239"/>
    </source>
</evidence>
<evidence type="ECO:0000259" key="6">
    <source>
        <dbReference type="PROSITE" id="PS51194"/>
    </source>
</evidence>
<keyword evidence="2" id="KW-0378">Hydrolase</keyword>
<dbReference type="InterPro" id="IPR049730">
    <property type="entry name" value="SNF2/RAD54-like_C"/>
</dbReference>
<dbReference type="SUPFAM" id="SSF52540">
    <property type="entry name" value="P-loop containing nucleoside triphosphate hydrolases"/>
    <property type="match status" value="2"/>
</dbReference>
<evidence type="ECO:0000256" key="3">
    <source>
        <dbReference type="ARBA" id="ARBA00022840"/>
    </source>
</evidence>
<dbReference type="GO" id="GO:0005634">
    <property type="term" value="C:nucleus"/>
    <property type="evidence" value="ECO:0007669"/>
    <property type="project" value="TreeGrafter"/>
</dbReference>
<gene>
    <name evidence="7" type="ORF">GSTUAT00001028001</name>
</gene>
<dbReference type="CDD" id="cd18793">
    <property type="entry name" value="SF2_C_SNF"/>
    <property type="match status" value="1"/>
</dbReference>
<feature type="compositionally biased region" description="Low complexity" evidence="5">
    <location>
        <begin position="1180"/>
        <end position="1191"/>
    </location>
</feature>
<dbReference type="Proteomes" id="UP001412239">
    <property type="component" value="Unassembled WGS sequence"/>
</dbReference>
<dbReference type="PROSITE" id="PS51194">
    <property type="entry name" value="HELICASE_CTER"/>
    <property type="match status" value="1"/>
</dbReference>
<dbReference type="PANTHER" id="PTHR45626:SF51">
    <property type="entry name" value="SNF2-RELATED DOMAIN-CONTAINING PROTEIN"/>
    <property type="match status" value="1"/>
</dbReference>
<protein>
    <recommendedName>
        <fullName evidence="6">Helicase C-terminal domain-containing protein</fullName>
    </recommendedName>
</protein>
<dbReference type="GO" id="GO:0008094">
    <property type="term" value="F:ATP-dependent activity, acting on DNA"/>
    <property type="evidence" value="ECO:0007669"/>
    <property type="project" value="TreeGrafter"/>
</dbReference>
<evidence type="ECO:0000256" key="1">
    <source>
        <dbReference type="ARBA" id="ARBA00022741"/>
    </source>
</evidence>
<feature type="compositionally biased region" description="Polar residues" evidence="5">
    <location>
        <begin position="1075"/>
        <end position="1098"/>
    </location>
</feature>
<dbReference type="Pfam" id="PF00176">
    <property type="entry name" value="SNF2-rel_dom"/>
    <property type="match status" value="1"/>
</dbReference>
<keyword evidence="4" id="KW-0175">Coiled coil</keyword>
<dbReference type="InterPro" id="IPR027417">
    <property type="entry name" value="P-loop_NTPase"/>
</dbReference>
<feature type="domain" description="Helicase C-terminal" evidence="6">
    <location>
        <begin position="900"/>
        <end position="1046"/>
    </location>
</feature>
<dbReference type="EMBL" id="LN890954">
    <property type="protein sequence ID" value="CUS14958.1"/>
    <property type="molecule type" value="Genomic_DNA"/>
</dbReference>
<dbReference type="GO" id="GO:0006281">
    <property type="term" value="P:DNA repair"/>
    <property type="evidence" value="ECO:0007669"/>
    <property type="project" value="TreeGrafter"/>
</dbReference>
<accession>A0A292Q7N9</accession>
<dbReference type="Gene3D" id="3.40.50.300">
    <property type="entry name" value="P-loop containing nucleotide triphosphate hydrolases"/>
    <property type="match status" value="2"/>
</dbReference>
<dbReference type="InterPro" id="IPR050628">
    <property type="entry name" value="SNF2_RAD54_helicase_TF"/>
</dbReference>
<evidence type="ECO:0000256" key="4">
    <source>
        <dbReference type="SAM" id="Coils"/>
    </source>
</evidence>
<feature type="coiled-coil region" evidence="4">
    <location>
        <begin position="546"/>
        <end position="574"/>
    </location>
</feature>
<organism evidence="7 8">
    <name type="scientific">Tuber aestivum</name>
    <name type="common">summer truffle</name>
    <dbReference type="NCBI Taxonomy" id="59557"/>
    <lineage>
        <taxon>Eukaryota</taxon>
        <taxon>Fungi</taxon>
        <taxon>Dikarya</taxon>
        <taxon>Ascomycota</taxon>
        <taxon>Pezizomycotina</taxon>
        <taxon>Pezizomycetes</taxon>
        <taxon>Pezizales</taxon>
        <taxon>Tuberaceae</taxon>
        <taxon>Tuber</taxon>
    </lineage>
</organism>
<evidence type="ECO:0000256" key="5">
    <source>
        <dbReference type="SAM" id="MobiDB-lite"/>
    </source>
</evidence>
<reference evidence="7" key="1">
    <citation type="submission" date="2015-10" db="EMBL/GenBank/DDBJ databases">
        <authorList>
            <person name="Regsiter A."/>
            <person name="william w."/>
        </authorList>
    </citation>
    <scope>NUCLEOTIDE SEQUENCE</scope>
    <source>
        <strain evidence="7">Montdore</strain>
    </source>
</reference>
<dbReference type="GO" id="GO:0016787">
    <property type="term" value="F:hydrolase activity"/>
    <property type="evidence" value="ECO:0007669"/>
    <property type="project" value="UniProtKB-KW"/>
</dbReference>
<dbReference type="SMART" id="SM00487">
    <property type="entry name" value="DEXDc"/>
    <property type="match status" value="1"/>
</dbReference>
<dbReference type="PANTHER" id="PTHR45626">
    <property type="entry name" value="TRANSCRIPTION TERMINATION FACTOR 2-RELATED"/>
    <property type="match status" value="1"/>
</dbReference>
<dbReference type="GO" id="GO:0005524">
    <property type="term" value="F:ATP binding"/>
    <property type="evidence" value="ECO:0007669"/>
    <property type="project" value="UniProtKB-KW"/>
</dbReference>
<dbReference type="InterPro" id="IPR014001">
    <property type="entry name" value="Helicase_ATP-bd"/>
</dbReference>
<dbReference type="Pfam" id="PF00271">
    <property type="entry name" value="Helicase_C"/>
    <property type="match status" value="1"/>
</dbReference>
<dbReference type="AlphaFoldDB" id="A0A292Q7N9"/>
<feature type="compositionally biased region" description="Basic and acidic residues" evidence="5">
    <location>
        <begin position="1112"/>
        <end position="1129"/>
    </location>
</feature>
<proteinExistence type="predicted"/>